<dbReference type="HOGENOM" id="CLU_045114_1_0_6"/>
<dbReference type="Pfam" id="PF18476">
    <property type="entry name" value="PIN_8"/>
    <property type="match status" value="1"/>
</dbReference>
<name>N9HH75_ACILW</name>
<evidence type="ECO:0000313" key="2">
    <source>
        <dbReference type="EMBL" id="ENW31215.1"/>
    </source>
</evidence>
<feature type="domain" description="PIN like" evidence="1">
    <location>
        <begin position="27"/>
        <end position="275"/>
    </location>
</feature>
<comment type="caution">
    <text evidence="2">The sequence shown here is derived from an EMBL/GenBank/DDBJ whole genome shotgun (WGS) entry which is preliminary data.</text>
</comment>
<evidence type="ECO:0000259" key="1">
    <source>
        <dbReference type="Pfam" id="PF18476"/>
    </source>
</evidence>
<dbReference type="PATRIC" id="fig|1217668.3.peg.1015"/>
<dbReference type="AlphaFoldDB" id="N9HH75"/>
<organism evidence="2 3">
    <name type="scientific">Acinetobacter lwoffii NIPH 478</name>
    <dbReference type="NCBI Taxonomy" id="1217668"/>
    <lineage>
        <taxon>Bacteria</taxon>
        <taxon>Pseudomonadati</taxon>
        <taxon>Pseudomonadota</taxon>
        <taxon>Gammaproteobacteria</taxon>
        <taxon>Moraxellales</taxon>
        <taxon>Moraxellaceae</taxon>
        <taxon>Acinetobacter</taxon>
    </lineage>
</organism>
<evidence type="ECO:0000313" key="3">
    <source>
        <dbReference type="Proteomes" id="UP000018416"/>
    </source>
</evidence>
<dbReference type="InterPro" id="IPR041578">
    <property type="entry name" value="PIN_8"/>
</dbReference>
<proteinExistence type="predicted"/>
<gene>
    <name evidence="2" type="ORF">F923_01041</name>
</gene>
<sequence length="457" mass="55005">MKSIFSCFYEEHNDAELSRIWKDEQTLFVFDTNVLLGLYSFQPENRNDFFKVLELLNGRAWIPYHVGLEYQRNRLKIIKNRRKFFTEMKKRSDELAHTIGFDQKLFTTFQNEFSIIKNFPTINTKIQEIQNDIKDKIDNVNLQLRQSIQELKAEIYSQDKDGIFLNSEDIVRNKIDEFFTIEKVGENIFDTQVKLDQLFKEGEDRYKKRIPPGFEDEKEKGEEVFYFSDLEYKSKFGDLIIFKQIINYVKDKAIKNVIFVSEDTKSDWRINEDFEGKKILGARVELKNEIYNEARIEYFNILKIDEFLTKSKNYLNVNIEDSSIQDIKDSLKFKDKKFILKFDLKKENDNNESVQIGEADKFIEYLKYKKFKEEFLKSGNPYYDELVIKNREFEKKFGEFNEEKFLENLYFLNEDLSESEKGKIKRQIFKNINSKDITYKFRNDHDDESFKNQKDED</sequence>
<dbReference type="Proteomes" id="UP000018416">
    <property type="component" value="Unassembled WGS sequence"/>
</dbReference>
<protein>
    <recommendedName>
        <fullName evidence="1">PIN like domain-containing protein</fullName>
    </recommendedName>
</protein>
<dbReference type="EMBL" id="APQU01000009">
    <property type="protein sequence ID" value="ENW31215.1"/>
    <property type="molecule type" value="Genomic_DNA"/>
</dbReference>
<reference evidence="2 3" key="1">
    <citation type="submission" date="2013-02" db="EMBL/GenBank/DDBJ databases">
        <title>The Genome Sequence of Acinetobacter lwoffii NIPH 478.</title>
        <authorList>
            <consortium name="The Broad Institute Genome Sequencing Platform"/>
            <consortium name="The Broad Institute Genome Sequencing Center for Infectious Disease"/>
            <person name="Cerqueira G."/>
            <person name="Feldgarden M."/>
            <person name="Courvalin P."/>
            <person name="Perichon B."/>
            <person name="Grillot-Courvalin C."/>
            <person name="Clermont D."/>
            <person name="Rocha E."/>
            <person name="Yoon E.-J."/>
            <person name="Nemec A."/>
            <person name="Walker B."/>
            <person name="Young S.K."/>
            <person name="Zeng Q."/>
            <person name="Gargeya S."/>
            <person name="Fitzgerald M."/>
            <person name="Haas B."/>
            <person name="Abouelleil A."/>
            <person name="Alvarado L."/>
            <person name="Arachchi H.M."/>
            <person name="Berlin A.M."/>
            <person name="Chapman S.B."/>
            <person name="Dewar J."/>
            <person name="Goldberg J."/>
            <person name="Griggs A."/>
            <person name="Gujja S."/>
            <person name="Hansen M."/>
            <person name="Howarth C."/>
            <person name="Imamovic A."/>
            <person name="Larimer J."/>
            <person name="McCowan C."/>
            <person name="Murphy C."/>
            <person name="Neiman D."/>
            <person name="Pearson M."/>
            <person name="Priest M."/>
            <person name="Roberts A."/>
            <person name="Saif S."/>
            <person name="Shea T."/>
            <person name="Sisk P."/>
            <person name="Sykes S."/>
            <person name="Wortman J."/>
            <person name="Nusbaum C."/>
            <person name="Birren B."/>
        </authorList>
    </citation>
    <scope>NUCLEOTIDE SEQUENCE [LARGE SCALE GENOMIC DNA]</scope>
    <source>
        <strain evidence="2 3">NIPH 478</strain>
    </source>
</reference>
<accession>N9HH75</accession>
<dbReference type="RefSeq" id="WP_005106892.1">
    <property type="nucleotide sequence ID" value="NZ_KB849836.1"/>
</dbReference>